<reference evidence="4 5" key="1">
    <citation type="journal article" date="2022" name="Nat. Genet.">
        <title>Improved pea reference genome and pan-genome highlight genomic features and evolutionary characteristics.</title>
        <authorList>
            <person name="Yang T."/>
            <person name="Liu R."/>
            <person name="Luo Y."/>
            <person name="Hu S."/>
            <person name="Wang D."/>
            <person name="Wang C."/>
            <person name="Pandey M.K."/>
            <person name="Ge S."/>
            <person name="Xu Q."/>
            <person name="Li N."/>
            <person name="Li G."/>
            <person name="Huang Y."/>
            <person name="Saxena R.K."/>
            <person name="Ji Y."/>
            <person name="Li M."/>
            <person name="Yan X."/>
            <person name="He Y."/>
            <person name="Liu Y."/>
            <person name="Wang X."/>
            <person name="Xiang C."/>
            <person name="Varshney R.K."/>
            <person name="Ding H."/>
            <person name="Gao S."/>
            <person name="Zong X."/>
        </authorList>
    </citation>
    <scope>NUCLEOTIDE SEQUENCE [LARGE SCALE GENOMIC DNA]</scope>
    <source>
        <strain evidence="4 5">cv. Zhongwan 6</strain>
    </source>
</reference>
<comment type="caution">
    <text evidence="2">Lacks conserved residue(s) required for the propagation of feature annotation.</text>
</comment>
<comment type="similarity">
    <text evidence="1 2">Belongs to the peroxin-16 family.</text>
</comment>
<keyword evidence="2" id="KW-0812">Transmembrane</keyword>
<gene>
    <name evidence="4" type="ORF">KIW84_045085</name>
</gene>
<protein>
    <recommendedName>
        <fullName evidence="2">Peroxisomal membrane protein PEX16</fullName>
    </recommendedName>
</protein>
<comment type="caution">
    <text evidence="4">The sequence shown here is derived from an EMBL/GenBank/DDBJ whole genome shotgun (WGS) entry which is preliminary data.</text>
</comment>
<evidence type="ECO:0000256" key="3">
    <source>
        <dbReference type="SAM" id="MobiDB-lite"/>
    </source>
</evidence>
<keyword evidence="5" id="KW-1185">Reference proteome</keyword>
<proteinExistence type="inferred from homology"/>
<evidence type="ECO:0000256" key="2">
    <source>
        <dbReference type="RuleBase" id="RU365003"/>
    </source>
</evidence>
<feature type="transmembrane region" description="Helical" evidence="2">
    <location>
        <begin position="93"/>
        <end position="112"/>
    </location>
</feature>
<evidence type="ECO:0000256" key="1">
    <source>
        <dbReference type="ARBA" id="ARBA00009505"/>
    </source>
</evidence>
<dbReference type="GO" id="GO:0005778">
    <property type="term" value="C:peroxisomal membrane"/>
    <property type="evidence" value="ECO:0007669"/>
    <property type="project" value="UniProtKB-SubCell"/>
</dbReference>
<dbReference type="PANTHER" id="PTHR13299:SF0">
    <property type="entry name" value="PEROXISOMAL MEMBRANE PROTEIN PEX16"/>
    <property type="match status" value="1"/>
</dbReference>
<comment type="subcellular location">
    <subcellularLocation>
        <location evidence="2">Peroxisome membrane</location>
    </subcellularLocation>
</comment>
<feature type="compositionally biased region" description="Polar residues" evidence="3">
    <location>
        <begin position="7"/>
        <end position="19"/>
    </location>
</feature>
<feature type="region of interest" description="Disordered" evidence="3">
    <location>
        <begin position="1"/>
        <end position="32"/>
    </location>
</feature>
<sequence length="225" mass="25423">MVLHGGETSNDDSTSQHQMAENPKGRYNPGTNPWNLEGRALSALSQFGEKARMVSDPVFRRVQHQQAIVEPAASRVVKPTLSTILSKKGFRGALFLIGEVLFIIRPLIYVLFIRKYGTRSWTPWFLSLAIDSISNSILSLVTTTVAGENQKMIHVSAPEKDEVKRRKLLFVLYLMRDPFFSKYTRRKLESTEKVLEPVPIIGFLTAKIVELMIGAQTRYTYMSGS</sequence>
<name>A0A9D4XJV2_PEA</name>
<keyword evidence="2" id="KW-0962">Peroxisome biogenesis</keyword>
<dbReference type="Pfam" id="PF08610">
    <property type="entry name" value="Pex16"/>
    <property type="match status" value="1"/>
</dbReference>
<dbReference type="Gramene" id="Psat04G0508500-T2">
    <property type="protein sequence ID" value="KAI5421527.1"/>
    <property type="gene ID" value="KIW84_045085"/>
</dbReference>
<dbReference type="Proteomes" id="UP001058974">
    <property type="component" value="Chromosome 4"/>
</dbReference>
<organism evidence="4 5">
    <name type="scientific">Pisum sativum</name>
    <name type="common">Garden pea</name>
    <name type="synonym">Lathyrus oleraceus</name>
    <dbReference type="NCBI Taxonomy" id="3888"/>
    <lineage>
        <taxon>Eukaryota</taxon>
        <taxon>Viridiplantae</taxon>
        <taxon>Streptophyta</taxon>
        <taxon>Embryophyta</taxon>
        <taxon>Tracheophyta</taxon>
        <taxon>Spermatophyta</taxon>
        <taxon>Magnoliopsida</taxon>
        <taxon>eudicotyledons</taxon>
        <taxon>Gunneridae</taxon>
        <taxon>Pentapetalae</taxon>
        <taxon>rosids</taxon>
        <taxon>fabids</taxon>
        <taxon>Fabales</taxon>
        <taxon>Fabaceae</taxon>
        <taxon>Papilionoideae</taxon>
        <taxon>50 kb inversion clade</taxon>
        <taxon>NPAAA clade</taxon>
        <taxon>Hologalegina</taxon>
        <taxon>IRL clade</taxon>
        <taxon>Fabeae</taxon>
        <taxon>Lathyrus</taxon>
    </lineage>
</organism>
<dbReference type="InterPro" id="IPR013919">
    <property type="entry name" value="Pex16"/>
</dbReference>
<keyword evidence="2" id="KW-1133">Transmembrane helix</keyword>
<dbReference type="GO" id="GO:0007031">
    <property type="term" value="P:peroxisome organization"/>
    <property type="evidence" value="ECO:0007669"/>
    <property type="project" value="UniProtKB-KW"/>
</dbReference>
<accession>A0A9D4XJV2</accession>
<dbReference type="EMBL" id="JAMSHJ010000004">
    <property type="protein sequence ID" value="KAI5421527.1"/>
    <property type="molecule type" value="Genomic_DNA"/>
</dbReference>
<keyword evidence="2" id="KW-0472">Membrane</keyword>
<dbReference type="AlphaFoldDB" id="A0A9D4XJV2"/>
<evidence type="ECO:0000313" key="5">
    <source>
        <dbReference type="Proteomes" id="UP001058974"/>
    </source>
</evidence>
<keyword evidence="2" id="KW-0576">Peroxisome</keyword>
<evidence type="ECO:0000313" key="4">
    <source>
        <dbReference type="EMBL" id="KAI5421527.1"/>
    </source>
</evidence>
<dbReference type="PANTHER" id="PTHR13299">
    <property type="entry name" value="PEROXISOMAL MEMBRANE PROTEIN PEX16"/>
    <property type="match status" value="1"/>
</dbReference>